<comment type="caution">
    <text evidence="1">The sequence shown here is derived from an EMBL/GenBank/DDBJ whole genome shotgun (WGS) entry which is preliminary data.</text>
</comment>
<dbReference type="AlphaFoldDB" id="A0AAD9Q344"/>
<dbReference type="Proteomes" id="UP001249851">
    <property type="component" value="Unassembled WGS sequence"/>
</dbReference>
<protein>
    <submittedName>
        <fullName evidence="1">Uncharacterized protein</fullName>
    </submittedName>
</protein>
<name>A0AAD9Q344_ACRCE</name>
<evidence type="ECO:0000313" key="2">
    <source>
        <dbReference type="Proteomes" id="UP001249851"/>
    </source>
</evidence>
<dbReference type="EMBL" id="JARQWQ010000073">
    <property type="protein sequence ID" value="KAK2553887.1"/>
    <property type="molecule type" value="Genomic_DNA"/>
</dbReference>
<proteinExistence type="predicted"/>
<keyword evidence="2" id="KW-1185">Reference proteome</keyword>
<gene>
    <name evidence="1" type="ORF">P5673_024578</name>
</gene>
<organism evidence="1 2">
    <name type="scientific">Acropora cervicornis</name>
    <name type="common">Staghorn coral</name>
    <dbReference type="NCBI Taxonomy" id="6130"/>
    <lineage>
        <taxon>Eukaryota</taxon>
        <taxon>Metazoa</taxon>
        <taxon>Cnidaria</taxon>
        <taxon>Anthozoa</taxon>
        <taxon>Hexacorallia</taxon>
        <taxon>Scleractinia</taxon>
        <taxon>Astrocoeniina</taxon>
        <taxon>Acroporidae</taxon>
        <taxon>Acropora</taxon>
    </lineage>
</organism>
<reference evidence="1" key="2">
    <citation type="journal article" date="2023" name="Science">
        <title>Genomic signatures of disease resistance in endangered staghorn corals.</title>
        <authorList>
            <person name="Vollmer S.V."/>
            <person name="Selwyn J.D."/>
            <person name="Despard B.A."/>
            <person name="Roesel C.L."/>
        </authorList>
    </citation>
    <scope>NUCLEOTIDE SEQUENCE</scope>
    <source>
        <strain evidence="1">K2</strain>
    </source>
</reference>
<sequence length="105" mass="11676">MNLVTGRSDIALTLGGSYMVNRDMCPSGQCIGASYQLKPTDFGISLSRRKVDFQLPQLEAQVFTGEKIKISRMGEAYFLGREEELNFPEKHVVFINILGGITNIC</sequence>
<evidence type="ECO:0000313" key="1">
    <source>
        <dbReference type="EMBL" id="KAK2553887.1"/>
    </source>
</evidence>
<reference evidence="1" key="1">
    <citation type="journal article" date="2023" name="G3 (Bethesda)">
        <title>Whole genome assembly and annotation of the endangered Caribbean coral Acropora cervicornis.</title>
        <authorList>
            <person name="Selwyn J.D."/>
            <person name="Vollmer S.V."/>
        </authorList>
    </citation>
    <scope>NUCLEOTIDE SEQUENCE</scope>
    <source>
        <strain evidence="1">K2</strain>
    </source>
</reference>
<accession>A0AAD9Q344</accession>